<comment type="caution">
    <text evidence="4">The sequence shown here is derived from an EMBL/GenBank/DDBJ whole genome shotgun (WGS) entry which is preliminary data.</text>
</comment>
<dbReference type="PROSITE" id="PS51257">
    <property type="entry name" value="PROKAR_LIPOPROTEIN"/>
    <property type="match status" value="1"/>
</dbReference>
<dbReference type="AlphaFoldDB" id="A0A934NM06"/>
<gene>
    <name evidence="4" type="ORF">JGU71_02300</name>
</gene>
<sequence>MAVSGKRITALAAAAVLAATVTACSDDVDPSSDTLDIPSEILAIMDGPRYSDATWSLLVTDVATGETFYDLNADRLSLTGSTRKLFSVGLALDTLGSDHREQTPVYRTGDVDPAGSLDGDLVLVGSGDLTFGGRRIDANTVQYTDFDHNDANALGSAILTPQDPLYALDDLARQVAASGIKTVTGDVVVDDRLFEPYRVPNGNLLITPMVVNENMVDVTATPTEPGRRAAFEYRPRTGAFTVDSTVDTGSAGSAADVDLSGGGLIECVGTPGCAGTVTGTLPVGYDAPLTHSGSFVGTFRVDDPSSFARIAFIEALQRNGVAVTAPAVGVNPSGLLGAAPYPDETRVAAYDSAPLGQQANLVLKVSLNLGANLCLSLFGLDSGARTIDTALAAERKTLMDKFGIAGADFDFPTNGSGTPDSQATPRALVQLLDKMADSPVSSTFRAALPVLGENGSLATSGTTLPGKGHVSAKPGTTIMAGEDGKTLELKAQNLAGYIETKSGRTLAYALMLNDAGPVTDIAADVGAVFEDEARISSIIYEKF</sequence>
<feature type="signal peptide" evidence="3">
    <location>
        <begin position="1"/>
        <end position="25"/>
    </location>
</feature>
<dbReference type="GO" id="GO:0006508">
    <property type="term" value="P:proteolysis"/>
    <property type="evidence" value="ECO:0007669"/>
    <property type="project" value="InterPro"/>
</dbReference>
<dbReference type="Gene3D" id="3.50.80.20">
    <property type="entry name" value="D-Ala-D-Ala carboxypeptidase C, peptidase S13"/>
    <property type="match status" value="1"/>
</dbReference>
<dbReference type="EMBL" id="JAEMNV010000001">
    <property type="protein sequence ID" value="MBJ8337708.1"/>
    <property type="molecule type" value="Genomic_DNA"/>
</dbReference>
<dbReference type="SUPFAM" id="SSF56601">
    <property type="entry name" value="beta-lactamase/transpeptidase-like"/>
    <property type="match status" value="1"/>
</dbReference>
<protein>
    <submittedName>
        <fullName evidence="4">D-alanyl-D-alanine carboxypeptidase</fullName>
    </submittedName>
</protein>
<dbReference type="InterPro" id="IPR000667">
    <property type="entry name" value="Peptidase_S13"/>
</dbReference>
<feature type="chain" id="PRO_5037151075" evidence="3">
    <location>
        <begin position="26"/>
        <end position="543"/>
    </location>
</feature>
<name>A0A934NM06_9NOCA</name>
<comment type="similarity">
    <text evidence="1">Belongs to the peptidase S13 family.</text>
</comment>
<evidence type="ECO:0000256" key="2">
    <source>
        <dbReference type="ARBA" id="ARBA00022801"/>
    </source>
</evidence>
<keyword evidence="4" id="KW-0121">Carboxypeptidase</keyword>
<keyword evidence="5" id="KW-1185">Reference proteome</keyword>
<dbReference type="GO" id="GO:0004185">
    <property type="term" value="F:serine-type carboxypeptidase activity"/>
    <property type="evidence" value="ECO:0007669"/>
    <property type="project" value="InterPro"/>
</dbReference>
<evidence type="ECO:0000313" key="5">
    <source>
        <dbReference type="Proteomes" id="UP000655868"/>
    </source>
</evidence>
<evidence type="ECO:0000256" key="1">
    <source>
        <dbReference type="ARBA" id="ARBA00006096"/>
    </source>
</evidence>
<evidence type="ECO:0000256" key="3">
    <source>
        <dbReference type="SAM" id="SignalP"/>
    </source>
</evidence>
<dbReference type="RefSeq" id="WP_199701565.1">
    <property type="nucleotide sequence ID" value="NZ_JAEMNV010000001.1"/>
</dbReference>
<accession>A0A934NM06</accession>
<keyword evidence="2" id="KW-0378">Hydrolase</keyword>
<dbReference type="Proteomes" id="UP000655868">
    <property type="component" value="Unassembled WGS sequence"/>
</dbReference>
<evidence type="ECO:0000313" key="4">
    <source>
        <dbReference type="EMBL" id="MBJ8337708.1"/>
    </source>
</evidence>
<proteinExistence type="inferred from homology"/>
<keyword evidence="4" id="KW-0645">Protease</keyword>
<dbReference type="GO" id="GO:0000270">
    <property type="term" value="P:peptidoglycan metabolic process"/>
    <property type="evidence" value="ECO:0007669"/>
    <property type="project" value="TreeGrafter"/>
</dbReference>
<dbReference type="PANTHER" id="PTHR30023">
    <property type="entry name" value="D-ALANYL-D-ALANINE CARBOXYPEPTIDASE"/>
    <property type="match status" value="1"/>
</dbReference>
<dbReference type="InterPro" id="IPR012338">
    <property type="entry name" value="Beta-lactam/transpept-like"/>
</dbReference>
<reference evidence="4" key="1">
    <citation type="submission" date="2020-12" db="EMBL/GenBank/DDBJ databases">
        <title>Antrihabitans popcorni sp. nov. and Antrihabitans auranticaus sp. nov., isolated from a larva cave.</title>
        <authorList>
            <person name="Lee S.D."/>
            <person name="Kim I.S."/>
        </authorList>
    </citation>
    <scope>NUCLEOTIDE SEQUENCE</scope>
    <source>
        <strain evidence="4">YC3-6</strain>
    </source>
</reference>
<keyword evidence="3" id="KW-0732">Signal</keyword>
<dbReference type="Pfam" id="PF02113">
    <property type="entry name" value="Peptidase_S13"/>
    <property type="match status" value="1"/>
</dbReference>
<dbReference type="PANTHER" id="PTHR30023:SF0">
    <property type="entry name" value="PENICILLIN-SENSITIVE CARBOXYPEPTIDASE A"/>
    <property type="match status" value="1"/>
</dbReference>
<dbReference type="Gene3D" id="3.40.710.10">
    <property type="entry name" value="DD-peptidase/beta-lactamase superfamily"/>
    <property type="match status" value="1"/>
</dbReference>
<organism evidence="4 5">
    <name type="scientific">Antrihabitans stalagmiti</name>
    <dbReference type="NCBI Taxonomy" id="2799499"/>
    <lineage>
        <taxon>Bacteria</taxon>
        <taxon>Bacillati</taxon>
        <taxon>Actinomycetota</taxon>
        <taxon>Actinomycetes</taxon>
        <taxon>Mycobacteriales</taxon>
        <taxon>Nocardiaceae</taxon>
        <taxon>Antrihabitans</taxon>
    </lineage>
</organism>